<evidence type="ECO:0000256" key="3">
    <source>
        <dbReference type="ARBA" id="ARBA00022475"/>
    </source>
</evidence>
<feature type="transmembrane region" description="Helical" evidence="8">
    <location>
        <begin position="74"/>
        <end position="97"/>
    </location>
</feature>
<dbReference type="InterPro" id="IPR003352">
    <property type="entry name" value="PTS_EIIC"/>
</dbReference>
<evidence type="ECO:0000259" key="9">
    <source>
        <dbReference type="PROSITE" id="PS50883"/>
    </source>
</evidence>
<evidence type="ECO:0000256" key="8">
    <source>
        <dbReference type="SAM" id="Phobius"/>
    </source>
</evidence>
<comment type="caution">
    <text evidence="11">The sequence shown here is derived from an EMBL/GenBank/DDBJ whole genome shotgun (WGS) entry which is preliminary data.</text>
</comment>
<dbReference type="PROSITE" id="PS50883">
    <property type="entry name" value="EAL"/>
    <property type="match status" value="1"/>
</dbReference>
<keyword evidence="3" id="KW-1003">Cell membrane</keyword>
<evidence type="ECO:0000256" key="1">
    <source>
        <dbReference type="ARBA" id="ARBA00004651"/>
    </source>
</evidence>
<feature type="transmembrane region" description="Helical" evidence="8">
    <location>
        <begin position="289"/>
        <end position="307"/>
    </location>
</feature>
<dbReference type="EMBL" id="JBDIVE010000009">
    <property type="protein sequence ID" value="MEN3069933.1"/>
    <property type="molecule type" value="Genomic_DNA"/>
</dbReference>
<feature type="transmembrane region" description="Helical" evidence="8">
    <location>
        <begin position="139"/>
        <end position="160"/>
    </location>
</feature>
<keyword evidence="12" id="KW-1185">Reference proteome</keyword>
<evidence type="ECO:0000256" key="6">
    <source>
        <dbReference type="ARBA" id="ARBA00022989"/>
    </source>
</evidence>
<evidence type="ECO:0000313" key="11">
    <source>
        <dbReference type="EMBL" id="MEN3069933.1"/>
    </source>
</evidence>
<accession>A0ABU9Z1L9</accession>
<feature type="transmembrane region" description="Helical" evidence="8">
    <location>
        <begin position="319"/>
        <end position="337"/>
    </location>
</feature>
<feature type="transmembrane region" description="Helical" evidence="8">
    <location>
        <begin position="109"/>
        <end position="127"/>
    </location>
</feature>
<dbReference type="PANTHER" id="PTHR33121:SF71">
    <property type="entry name" value="OXYGEN SENSOR PROTEIN DOSP"/>
    <property type="match status" value="1"/>
</dbReference>
<dbReference type="InterPro" id="IPR035919">
    <property type="entry name" value="EAL_sf"/>
</dbReference>
<gene>
    <name evidence="11" type="ORF">ABDB84_15735</name>
</gene>
<feature type="transmembrane region" description="Helical" evidence="8">
    <location>
        <begin position="33"/>
        <end position="54"/>
    </location>
</feature>
<dbReference type="PANTHER" id="PTHR33121">
    <property type="entry name" value="CYCLIC DI-GMP PHOSPHODIESTERASE PDEF"/>
    <property type="match status" value="1"/>
</dbReference>
<dbReference type="CDD" id="cd01948">
    <property type="entry name" value="EAL"/>
    <property type="match status" value="1"/>
</dbReference>
<dbReference type="Pfam" id="PF00563">
    <property type="entry name" value="EAL"/>
    <property type="match status" value="1"/>
</dbReference>
<feature type="domain" description="PTS EIIC type-3" evidence="10">
    <location>
        <begin position="9"/>
        <end position="413"/>
    </location>
</feature>
<dbReference type="SMART" id="SM00052">
    <property type="entry name" value="EAL"/>
    <property type="match status" value="1"/>
</dbReference>
<evidence type="ECO:0000256" key="5">
    <source>
        <dbReference type="ARBA" id="ARBA00022692"/>
    </source>
</evidence>
<protein>
    <submittedName>
        <fullName evidence="11">EAL domain-containing protein</fullName>
    </submittedName>
</protein>
<keyword evidence="5 8" id="KW-0812">Transmembrane</keyword>
<feature type="domain" description="EAL" evidence="9">
    <location>
        <begin position="458"/>
        <end position="711"/>
    </location>
</feature>
<proteinExistence type="predicted"/>
<organism evidence="11 12">
    <name type="scientific">Uliginosibacterium sediminicola</name>
    <dbReference type="NCBI Taxonomy" id="2024550"/>
    <lineage>
        <taxon>Bacteria</taxon>
        <taxon>Pseudomonadati</taxon>
        <taxon>Pseudomonadota</taxon>
        <taxon>Betaproteobacteria</taxon>
        <taxon>Rhodocyclales</taxon>
        <taxon>Zoogloeaceae</taxon>
        <taxon>Uliginosibacterium</taxon>
    </lineage>
</organism>
<dbReference type="InterPro" id="IPR004501">
    <property type="entry name" value="PTS_EIIC_3"/>
</dbReference>
<evidence type="ECO:0000256" key="2">
    <source>
        <dbReference type="ARBA" id="ARBA00022448"/>
    </source>
</evidence>
<comment type="subcellular location">
    <subcellularLocation>
        <location evidence="1">Cell membrane</location>
        <topology evidence="1">Multi-pass membrane protein</topology>
    </subcellularLocation>
</comment>
<reference evidence="11 12" key="1">
    <citation type="journal article" date="2018" name="Int. J. Syst. Evol. Microbiol.">
        <title>Uliginosibacterium sediminicola sp. nov., isolated from freshwater sediment.</title>
        <authorList>
            <person name="Hwang W.M."/>
            <person name="Kim S.M."/>
            <person name="Kang K."/>
            <person name="Ahn T.Y."/>
        </authorList>
    </citation>
    <scope>NUCLEOTIDE SEQUENCE [LARGE SCALE GENOMIC DNA]</scope>
    <source>
        <strain evidence="11 12">M1-21</strain>
    </source>
</reference>
<dbReference type="InterPro" id="IPR001633">
    <property type="entry name" value="EAL_dom"/>
</dbReference>
<evidence type="ECO:0000313" key="12">
    <source>
        <dbReference type="Proteomes" id="UP001410394"/>
    </source>
</evidence>
<keyword evidence="2" id="KW-0813">Transport</keyword>
<sequence length="719" mass="79262">MHHATQLWQQRPAAEALLGFTEHRWLVAIRRGFLQVLPLIMLGACAHICAAISLPSWQAAMQALLGLSWHEQILLLWQASFGVMSLWLLISISHTLAELVPRRNQDPDTNPISVVLVSLVCYMLLVMPGNGQISLEELGARGSFVAICTALLASELFIALRRLRALQVRWISDLDPLLPDVVHNILPAILTAALFFLLHTALAELDTPIERLFDKQLFALFSSLESDLLRAMLYSLISQILWFFGMHGTLMLQDVARNWFTPATHANELAVSLGAAPYEIFTEPVIRSFVLIGGSGATAGLLLALFLSTRHRNSRNIGSLALLPSLFNINEILLFGLPVVLNPLLLIPFVLTPIVLTLVSYVALSSGWVPLSVHSQAWVLPLGINAWEASNGWRGLALQAVNILISAGLYLPFLRRFEARLDAAGKASFRQLIHSLEESLSSSRQLLVNRQDAVGRLARQLLLDLERDLTNGAIYMVYQPKLNAQGAVVGVEALLRWQHAVFGMVPPNVLVGIAEDAGCISRIGHWTIAVACRQLASWQAAGITKVSMAVNVSPLQLSDPQLLVNVRENLGRYGLHPGDLELEITESRSVSNDEQSNRSLSALNELGVSLAMDDFGMGYSSLLYMRRFRIDTIKLDGSLTREVESNSSCCDIISQVAQLCQTMNVRVVAEYVETESQRALLQKLGCTEFQGYLYSPPLRAADCLQFIEQRARSAGQHAA</sequence>
<evidence type="ECO:0000259" key="10">
    <source>
        <dbReference type="PROSITE" id="PS51105"/>
    </source>
</evidence>
<keyword evidence="7 8" id="KW-0472">Membrane</keyword>
<dbReference type="Gene3D" id="3.20.20.450">
    <property type="entry name" value="EAL domain"/>
    <property type="match status" value="1"/>
</dbReference>
<dbReference type="InterPro" id="IPR050706">
    <property type="entry name" value="Cyclic-di-GMP_PDE-like"/>
</dbReference>
<feature type="transmembrane region" description="Helical" evidence="8">
    <location>
        <begin position="181"/>
        <end position="202"/>
    </location>
</feature>
<dbReference type="Proteomes" id="UP001410394">
    <property type="component" value="Unassembled WGS sequence"/>
</dbReference>
<keyword evidence="4" id="KW-0762">Sugar transport</keyword>
<evidence type="ECO:0000256" key="7">
    <source>
        <dbReference type="ARBA" id="ARBA00023136"/>
    </source>
</evidence>
<feature type="transmembrane region" description="Helical" evidence="8">
    <location>
        <begin position="396"/>
        <end position="414"/>
    </location>
</feature>
<dbReference type="SUPFAM" id="SSF141868">
    <property type="entry name" value="EAL domain-like"/>
    <property type="match status" value="1"/>
</dbReference>
<evidence type="ECO:0000256" key="4">
    <source>
        <dbReference type="ARBA" id="ARBA00022597"/>
    </source>
</evidence>
<keyword evidence="6 8" id="KW-1133">Transmembrane helix</keyword>
<dbReference type="RefSeq" id="WP_345920707.1">
    <property type="nucleotide sequence ID" value="NZ_JBDIVE010000009.1"/>
</dbReference>
<feature type="transmembrane region" description="Helical" evidence="8">
    <location>
        <begin position="344"/>
        <end position="364"/>
    </location>
</feature>
<name>A0ABU9Z1L9_9RHOO</name>
<dbReference type="Pfam" id="PF02378">
    <property type="entry name" value="PTS_EIIC"/>
    <property type="match status" value="1"/>
</dbReference>
<dbReference type="PROSITE" id="PS51105">
    <property type="entry name" value="PTS_EIIC_TYPE_3"/>
    <property type="match status" value="1"/>
</dbReference>